<dbReference type="Proteomes" id="UP001161325">
    <property type="component" value="Unassembled WGS sequence"/>
</dbReference>
<evidence type="ECO:0008006" key="3">
    <source>
        <dbReference type="Google" id="ProtNLM"/>
    </source>
</evidence>
<dbReference type="RefSeq" id="WP_284349700.1">
    <property type="nucleotide sequence ID" value="NZ_BRXS01000003.1"/>
</dbReference>
<proteinExistence type="predicted"/>
<evidence type="ECO:0000313" key="2">
    <source>
        <dbReference type="Proteomes" id="UP001161325"/>
    </source>
</evidence>
<gene>
    <name evidence="1" type="ORF">rosag_17640</name>
</gene>
<dbReference type="EMBL" id="BRXS01000003">
    <property type="protein sequence ID" value="GLC25251.1"/>
    <property type="molecule type" value="Genomic_DNA"/>
</dbReference>
<comment type="caution">
    <text evidence="1">The sequence shown here is derived from an EMBL/GenBank/DDBJ whole genome shotgun (WGS) entry which is preliminary data.</text>
</comment>
<keyword evidence="2" id="KW-1185">Reference proteome</keyword>
<reference evidence="1" key="1">
    <citation type="submission" date="2022-08" db="EMBL/GenBank/DDBJ databases">
        <title>Draft genome sequencing of Roseisolibacter agri AW1220.</title>
        <authorList>
            <person name="Tobiishi Y."/>
            <person name="Tonouchi A."/>
        </authorList>
    </citation>
    <scope>NUCLEOTIDE SEQUENCE</scope>
    <source>
        <strain evidence="1">AW1220</strain>
    </source>
</reference>
<organism evidence="1 2">
    <name type="scientific">Roseisolibacter agri</name>
    <dbReference type="NCBI Taxonomy" id="2014610"/>
    <lineage>
        <taxon>Bacteria</taxon>
        <taxon>Pseudomonadati</taxon>
        <taxon>Gemmatimonadota</taxon>
        <taxon>Gemmatimonadia</taxon>
        <taxon>Gemmatimonadales</taxon>
        <taxon>Gemmatimonadaceae</taxon>
        <taxon>Roseisolibacter</taxon>
    </lineage>
</organism>
<dbReference type="AlphaFoldDB" id="A0AA37QAB2"/>
<protein>
    <recommendedName>
        <fullName evidence="3">DUF429 domain-containing protein</fullName>
    </recommendedName>
</protein>
<sequence>MPAPTPDAPHAVARAIAVDWSGAVKGAERRIWLCEVDATGVVRLEDGRSREALVAHLCDEAVREPRLVVGLDFAFSFPEWFVRRHGDDAPAVWRAARGLGEEWLAAHAAPFWGRQHRARRDPSLEHFRETERDVGALTGIRPKSVFQVAGAGSVGTGSIRGMPLLLTLRDAGFAVWPFDAPRGGEPLLLEIWPRLCYVQPVVKSSADARAAWLARHVPDLAPAHRVAATRSDDAFDALASALALWRARDTLPALPPARDDRERREGRIWVPPE</sequence>
<name>A0AA37QAB2_9BACT</name>
<accession>A0AA37QAB2</accession>
<evidence type="ECO:0000313" key="1">
    <source>
        <dbReference type="EMBL" id="GLC25251.1"/>
    </source>
</evidence>